<evidence type="ECO:0008006" key="4">
    <source>
        <dbReference type="Google" id="ProtNLM"/>
    </source>
</evidence>
<accession>A0ABV7DHQ8</accession>
<evidence type="ECO:0000256" key="1">
    <source>
        <dbReference type="SAM" id="SignalP"/>
    </source>
</evidence>
<keyword evidence="3" id="KW-1185">Reference proteome</keyword>
<gene>
    <name evidence="2" type="ORF">ACFOHH_15300</name>
</gene>
<organism evidence="2 3">
    <name type="scientific">Shinella pollutisoli</name>
    <dbReference type="NCBI Taxonomy" id="2250594"/>
    <lineage>
        <taxon>Bacteria</taxon>
        <taxon>Pseudomonadati</taxon>
        <taxon>Pseudomonadota</taxon>
        <taxon>Alphaproteobacteria</taxon>
        <taxon>Hyphomicrobiales</taxon>
        <taxon>Rhizobiaceae</taxon>
        <taxon>Shinella</taxon>
    </lineage>
</organism>
<dbReference type="Proteomes" id="UP001595377">
    <property type="component" value="Unassembled WGS sequence"/>
</dbReference>
<dbReference type="RefSeq" id="WP_257312060.1">
    <property type="nucleotide sequence ID" value="NZ_JANFDG010000002.1"/>
</dbReference>
<feature type="chain" id="PRO_5046044740" description="Alkaline proteinase inhibitor/ Outer membrane lipoprotein Omp19 domain-containing protein" evidence="1">
    <location>
        <begin position="20"/>
        <end position="135"/>
    </location>
</feature>
<sequence length="135" mass="13833">MKTLIVAALAGVVSVGAWSLTGHEEAGVDPVVSHSVPVHAGARSYTISNVSAGAACLAERGGKISNRSERFTAEADCEAVWPGLSRAHTWINNGDGTIDLADAQGEAIITVVDGDGLAYEAVEPSEAMVTLMVAD</sequence>
<dbReference type="Gene3D" id="2.40.128.10">
    <property type="match status" value="1"/>
</dbReference>
<feature type="signal peptide" evidence="1">
    <location>
        <begin position="1"/>
        <end position="19"/>
    </location>
</feature>
<protein>
    <recommendedName>
        <fullName evidence="4">Alkaline proteinase inhibitor/ Outer membrane lipoprotein Omp19 domain-containing protein</fullName>
    </recommendedName>
</protein>
<comment type="caution">
    <text evidence="2">The sequence shown here is derived from an EMBL/GenBank/DDBJ whole genome shotgun (WGS) entry which is preliminary data.</text>
</comment>
<evidence type="ECO:0000313" key="2">
    <source>
        <dbReference type="EMBL" id="MFC3074476.1"/>
    </source>
</evidence>
<keyword evidence="1" id="KW-0732">Signal</keyword>
<dbReference type="EMBL" id="JBHRSP010000024">
    <property type="protein sequence ID" value="MFC3074476.1"/>
    <property type="molecule type" value="Genomic_DNA"/>
</dbReference>
<proteinExistence type="predicted"/>
<reference evidence="3" key="1">
    <citation type="journal article" date="2019" name="Int. J. Syst. Evol. Microbiol.">
        <title>The Global Catalogue of Microorganisms (GCM) 10K type strain sequencing project: providing services to taxonomists for standard genome sequencing and annotation.</title>
        <authorList>
            <consortium name="The Broad Institute Genomics Platform"/>
            <consortium name="The Broad Institute Genome Sequencing Center for Infectious Disease"/>
            <person name="Wu L."/>
            <person name="Ma J."/>
        </authorList>
    </citation>
    <scope>NUCLEOTIDE SEQUENCE [LARGE SCALE GENOMIC DNA]</scope>
    <source>
        <strain evidence="3">KCTC 52677</strain>
    </source>
</reference>
<evidence type="ECO:0000313" key="3">
    <source>
        <dbReference type="Proteomes" id="UP001595377"/>
    </source>
</evidence>
<name>A0ABV7DHQ8_9HYPH</name>